<evidence type="ECO:0000256" key="1">
    <source>
        <dbReference type="ARBA" id="ARBA00006432"/>
    </source>
</evidence>
<sequence>MIDRCASPDWIAQHALWSPGKIATIDLHSGRRWTYAELDGRCERLASFLSAECGVSVGDRVGVLAHNSTDLFEVQFACPRIGAIFVPLNWRLADAEMRQIAADAGLSVLIYGPEFAPSARAVAAASPRLRLVSVRDGAGSDYETGIAEASPLPRRAQVRYGDVWTIMYTSGTTGRPKGAMITYGMVTFSAVNSMMKAGVSAGSRGLTFLPLFHVGGLYLMAGFIFHAGGTNTVMRSFDPAEALAALSDPEQRITHVFGVPTNFLMMTQQEGFAAADLSAIECLLVGGAPCPLSVLRSFADKGVRIRQAWGMTETTTLGTMLGADRAVEKLGSSGLPVMHAELRIEDEDGREVPSGAVGQLVIRGPTVTPGYWRNESETARAFRDGWFLTGDAARIDAEGFVTIVDRWKDMYISGGENVYPAEVEDVLHRMDGVISAAVIGVPDPKWGEVGCAYLVTREGVTADAEQVRAYCAAHLARYKLPRHVRVIDSLPLTAAGKVSKPDLRRLFAAEGEVP</sequence>
<evidence type="ECO:0000256" key="5">
    <source>
        <dbReference type="ARBA" id="ARBA00067668"/>
    </source>
</evidence>
<dbReference type="InterPro" id="IPR025110">
    <property type="entry name" value="AMP-bd_C"/>
</dbReference>
<dbReference type="InterPro" id="IPR000873">
    <property type="entry name" value="AMP-dep_synth/lig_dom"/>
</dbReference>
<dbReference type="CDD" id="cd17631">
    <property type="entry name" value="FACL_FadD13-like"/>
    <property type="match status" value="1"/>
</dbReference>
<feature type="domain" description="AMP-binding enzyme C-terminal" evidence="7">
    <location>
        <begin position="422"/>
        <end position="497"/>
    </location>
</feature>
<evidence type="ECO:0000256" key="3">
    <source>
        <dbReference type="ARBA" id="ARBA00051915"/>
    </source>
</evidence>
<dbReference type="PANTHER" id="PTHR43767">
    <property type="entry name" value="LONG-CHAIN-FATTY-ACID--COA LIGASE"/>
    <property type="match status" value="1"/>
</dbReference>
<gene>
    <name evidence="8" type="ORF">HJG44_10500</name>
</gene>
<evidence type="ECO:0000256" key="4">
    <source>
        <dbReference type="ARBA" id="ARBA00066616"/>
    </source>
</evidence>
<dbReference type="Proteomes" id="UP000564885">
    <property type="component" value="Unassembled WGS sequence"/>
</dbReference>
<dbReference type="AlphaFoldDB" id="A0A849I939"/>
<dbReference type="InterPro" id="IPR050237">
    <property type="entry name" value="ATP-dep_AMP-bd_enzyme"/>
</dbReference>
<dbReference type="FunFam" id="3.30.300.30:FF:000008">
    <property type="entry name" value="2,3-dihydroxybenzoate-AMP ligase"/>
    <property type="match status" value="1"/>
</dbReference>
<comment type="similarity">
    <text evidence="1">Belongs to the ATP-dependent AMP-binding enzyme family.</text>
</comment>
<proteinExistence type="inferred from homology"/>
<dbReference type="SUPFAM" id="SSF56801">
    <property type="entry name" value="Acetyl-CoA synthetase-like"/>
    <property type="match status" value="1"/>
</dbReference>
<comment type="caution">
    <text evidence="8">The sequence shown here is derived from an EMBL/GenBank/DDBJ whole genome shotgun (WGS) entry which is preliminary data.</text>
</comment>
<dbReference type="InterPro" id="IPR042099">
    <property type="entry name" value="ANL_N_sf"/>
</dbReference>
<comment type="catalytic activity">
    <reaction evidence="3">
        <text>3-(methylsulfanyl)propanoate + ATP + CoA = 3-(methylsulfanyl)propanoyl-CoA + AMP + diphosphate</text>
        <dbReference type="Rhea" id="RHEA:43052"/>
        <dbReference type="ChEBI" id="CHEBI:30616"/>
        <dbReference type="ChEBI" id="CHEBI:33019"/>
        <dbReference type="ChEBI" id="CHEBI:49016"/>
        <dbReference type="ChEBI" id="CHEBI:57287"/>
        <dbReference type="ChEBI" id="CHEBI:82815"/>
        <dbReference type="ChEBI" id="CHEBI:456215"/>
        <dbReference type="EC" id="6.2.1.44"/>
    </reaction>
    <physiologicalReaction direction="left-to-right" evidence="3">
        <dbReference type="Rhea" id="RHEA:43053"/>
    </physiologicalReaction>
</comment>
<dbReference type="EC" id="6.2.1.44" evidence="4"/>
<organism evidence="8 9">
    <name type="scientific">Enterovirga aerilata</name>
    <dbReference type="NCBI Taxonomy" id="2730920"/>
    <lineage>
        <taxon>Bacteria</taxon>
        <taxon>Pseudomonadati</taxon>
        <taxon>Pseudomonadota</taxon>
        <taxon>Alphaproteobacteria</taxon>
        <taxon>Hyphomicrobiales</taxon>
        <taxon>Methylobacteriaceae</taxon>
        <taxon>Enterovirga</taxon>
    </lineage>
</organism>
<evidence type="ECO:0000313" key="9">
    <source>
        <dbReference type="Proteomes" id="UP000564885"/>
    </source>
</evidence>
<keyword evidence="9" id="KW-1185">Reference proteome</keyword>
<dbReference type="Pfam" id="PF00501">
    <property type="entry name" value="AMP-binding"/>
    <property type="match status" value="1"/>
</dbReference>
<dbReference type="InterPro" id="IPR020845">
    <property type="entry name" value="AMP-binding_CS"/>
</dbReference>
<dbReference type="Pfam" id="PF13193">
    <property type="entry name" value="AMP-binding_C"/>
    <property type="match status" value="1"/>
</dbReference>
<dbReference type="PROSITE" id="PS00455">
    <property type="entry name" value="AMP_BINDING"/>
    <property type="match status" value="1"/>
</dbReference>
<dbReference type="RefSeq" id="WP_171218333.1">
    <property type="nucleotide sequence ID" value="NZ_JABEPP010000003.1"/>
</dbReference>
<dbReference type="EMBL" id="JABEPP010000003">
    <property type="protein sequence ID" value="NNM72805.1"/>
    <property type="molecule type" value="Genomic_DNA"/>
</dbReference>
<evidence type="ECO:0000259" key="7">
    <source>
        <dbReference type="Pfam" id="PF13193"/>
    </source>
</evidence>
<name>A0A849I939_9HYPH</name>
<evidence type="ECO:0000313" key="8">
    <source>
        <dbReference type="EMBL" id="NNM72805.1"/>
    </source>
</evidence>
<dbReference type="PANTHER" id="PTHR43767:SF1">
    <property type="entry name" value="NONRIBOSOMAL PEPTIDE SYNTHASE PES1 (EUROFUNG)-RELATED"/>
    <property type="match status" value="1"/>
</dbReference>
<dbReference type="GO" id="GO:0016878">
    <property type="term" value="F:acid-thiol ligase activity"/>
    <property type="evidence" value="ECO:0007669"/>
    <property type="project" value="UniProtKB-ARBA"/>
</dbReference>
<evidence type="ECO:0000256" key="2">
    <source>
        <dbReference type="ARBA" id="ARBA00022598"/>
    </source>
</evidence>
<feature type="domain" description="AMP-dependent synthetase/ligase" evidence="6">
    <location>
        <begin position="17"/>
        <end position="372"/>
    </location>
</feature>
<keyword evidence="2 8" id="KW-0436">Ligase</keyword>
<evidence type="ECO:0000259" key="6">
    <source>
        <dbReference type="Pfam" id="PF00501"/>
    </source>
</evidence>
<protein>
    <recommendedName>
        <fullName evidence="5">3-methylmercaptopropionyl-CoA ligase</fullName>
        <ecNumber evidence="4">6.2.1.44</ecNumber>
    </recommendedName>
</protein>
<dbReference type="InterPro" id="IPR045851">
    <property type="entry name" value="AMP-bd_C_sf"/>
</dbReference>
<reference evidence="8 9" key="1">
    <citation type="submission" date="2020-04" db="EMBL/GenBank/DDBJ databases">
        <title>Enterovirga sp. isolate from soil.</title>
        <authorList>
            <person name="Chea S."/>
            <person name="Kim D.-U."/>
        </authorList>
    </citation>
    <scope>NUCLEOTIDE SEQUENCE [LARGE SCALE GENOMIC DNA]</scope>
    <source>
        <strain evidence="8 9">DB1703</strain>
    </source>
</reference>
<accession>A0A849I939</accession>
<dbReference type="Gene3D" id="3.30.300.30">
    <property type="match status" value="1"/>
</dbReference>
<dbReference type="Gene3D" id="3.40.50.12780">
    <property type="entry name" value="N-terminal domain of ligase-like"/>
    <property type="match status" value="1"/>
</dbReference>